<organism evidence="21 22">
    <name type="scientific">Actinophytocola xinjiangensis</name>
    <dbReference type="NCBI Taxonomy" id="485602"/>
    <lineage>
        <taxon>Bacteria</taxon>
        <taxon>Bacillati</taxon>
        <taxon>Actinomycetota</taxon>
        <taxon>Actinomycetes</taxon>
        <taxon>Pseudonocardiales</taxon>
        <taxon>Pseudonocardiaceae</taxon>
    </lineage>
</organism>
<comment type="catalytic activity">
    <reaction evidence="15">
        <text>(2E)-dodecenoyl-CoA + NADPH + H(+) = dodecanoyl-CoA + NADP(+)</text>
        <dbReference type="Rhea" id="RHEA:44964"/>
        <dbReference type="ChEBI" id="CHEBI:15378"/>
        <dbReference type="ChEBI" id="CHEBI:57330"/>
        <dbReference type="ChEBI" id="CHEBI:57375"/>
        <dbReference type="ChEBI" id="CHEBI:57783"/>
        <dbReference type="ChEBI" id="CHEBI:58349"/>
    </reaction>
    <physiologicalReaction direction="left-to-right" evidence="15">
        <dbReference type="Rhea" id="RHEA:44965"/>
    </physiologicalReaction>
</comment>
<comment type="subunit">
    <text evidence="12">Interacts with PEX5, probably required to target it into peroxisomes.</text>
</comment>
<keyword evidence="22" id="KW-1185">Reference proteome</keyword>
<evidence type="ECO:0000256" key="16">
    <source>
        <dbReference type="ARBA" id="ARBA00048686"/>
    </source>
</evidence>
<name>A0A7Z0WUR0_9PSEU</name>
<comment type="catalytic activity">
    <reaction evidence="16">
        <text>(2E)-tetradecenoyl-CoA + NADPH + H(+) = tetradecanoyl-CoA + NADP(+)</text>
        <dbReference type="Rhea" id="RHEA:44968"/>
        <dbReference type="ChEBI" id="CHEBI:15378"/>
        <dbReference type="ChEBI" id="CHEBI:57385"/>
        <dbReference type="ChEBI" id="CHEBI:57783"/>
        <dbReference type="ChEBI" id="CHEBI:58349"/>
        <dbReference type="ChEBI" id="CHEBI:61405"/>
    </reaction>
    <physiologicalReaction direction="left-to-right" evidence="16">
        <dbReference type="Rhea" id="RHEA:44969"/>
    </physiologicalReaction>
</comment>
<evidence type="ECO:0000256" key="2">
    <source>
        <dbReference type="ARBA" id="ARBA00005189"/>
    </source>
</evidence>
<comment type="catalytic activity">
    <reaction evidence="17">
        <text>(2E)-hexenoyl-CoA + NADPH + H(+) = hexanoyl-CoA + NADP(+)</text>
        <dbReference type="Rhea" id="RHEA:44956"/>
        <dbReference type="ChEBI" id="CHEBI:15378"/>
        <dbReference type="ChEBI" id="CHEBI:57783"/>
        <dbReference type="ChEBI" id="CHEBI:58349"/>
        <dbReference type="ChEBI" id="CHEBI:62077"/>
        <dbReference type="ChEBI" id="CHEBI:62620"/>
    </reaction>
    <physiologicalReaction direction="left-to-right" evidence="17">
        <dbReference type="Rhea" id="RHEA:44957"/>
    </physiologicalReaction>
</comment>
<dbReference type="AlphaFoldDB" id="A0A7Z0WUR0"/>
<dbReference type="InterPro" id="IPR002347">
    <property type="entry name" value="SDR_fam"/>
</dbReference>
<evidence type="ECO:0000256" key="1">
    <source>
        <dbReference type="ARBA" id="ARBA00004275"/>
    </source>
</evidence>
<comment type="pathway">
    <text evidence="2">Lipid metabolism.</text>
</comment>
<keyword evidence="9" id="KW-0576">Peroxisome</keyword>
<dbReference type="EMBL" id="MSIF01000001">
    <property type="protein sequence ID" value="OLF14526.1"/>
    <property type="molecule type" value="Genomic_DNA"/>
</dbReference>
<evidence type="ECO:0000256" key="13">
    <source>
        <dbReference type="ARBA" id="ARBA00038849"/>
    </source>
</evidence>
<keyword evidence="8" id="KW-0443">Lipid metabolism</keyword>
<evidence type="ECO:0000313" key="21">
    <source>
        <dbReference type="EMBL" id="OLF14526.1"/>
    </source>
</evidence>
<gene>
    <name evidence="21" type="ORF">BLA60_02585</name>
</gene>
<comment type="function">
    <text evidence="11">Participates in chain elongation of fatty acids. Catalyzes the reduction of trans-2-enoyl-CoAs of varying chain lengths from 6:1 to 16:1, having maximum activity with 10:1 CoA. Has no 2,4-dienoyl-CoA reductase activity.</text>
</comment>
<reference evidence="21 22" key="1">
    <citation type="submission" date="2016-12" db="EMBL/GenBank/DDBJ databases">
        <title>The draft genome sequence of Actinophytocola xinjiangensis.</title>
        <authorList>
            <person name="Wang W."/>
            <person name="Yuan L."/>
        </authorList>
    </citation>
    <scope>NUCLEOTIDE SEQUENCE [LARGE SCALE GENOMIC DNA]</scope>
    <source>
        <strain evidence="21 22">CGMCC 4.4663</strain>
    </source>
</reference>
<keyword evidence="7" id="KW-0560">Oxidoreductase</keyword>
<comment type="catalytic activity">
    <reaction evidence="20">
        <text>(2E)-octenoyl-CoA + NADPH + H(+) = octanoyl-CoA + NADP(+)</text>
        <dbReference type="Rhea" id="RHEA:44952"/>
        <dbReference type="ChEBI" id="CHEBI:15378"/>
        <dbReference type="ChEBI" id="CHEBI:57386"/>
        <dbReference type="ChEBI" id="CHEBI:57783"/>
        <dbReference type="ChEBI" id="CHEBI:58349"/>
        <dbReference type="ChEBI" id="CHEBI:62242"/>
    </reaction>
    <physiologicalReaction direction="left-to-right" evidence="20">
        <dbReference type="Rhea" id="RHEA:44953"/>
    </physiologicalReaction>
</comment>
<evidence type="ECO:0000256" key="7">
    <source>
        <dbReference type="ARBA" id="ARBA00023002"/>
    </source>
</evidence>
<comment type="catalytic activity">
    <reaction evidence="19">
        <text>(2E)-decenoyl-CoA + NADPH + H(+) = decanoyl-CoA + NADP(+)</text>
        <dbReference type="Rhea" id="RHEA:44960"/>
        <dbReference type="ChEBI" id="CHEBI:15378"/>
        <dbReference type="ChEBI" id="CHEBI:57783"/>
        <dbReference type="ChEBI" id="CHEBI:58349"/>
        <dbReference type="ChEBI" id="CHEBI:61406"/>
        <dbReference type="ChEBI" id="CHEBI:61430"/>
    </reaction>
    <physiologicalReaction direction="left-to-right" evidence="19">
        <dbReference type="Rhea" id="RHEA:44961"/>
    </physiologicalReaction>
</comment>
<dbReference type="EC" id="1.3.1.38" evidence="13"/>
<evidence type="ECO:0000256" key="20">
    <source>
        <dbReference type="ARBA" id="ARBA00049559"/>
    </source>
</evidence>
<dbReference type="GO" id="GO:0006633">
    <property type="term" value="P:fatty acid biosynthetic process"/>
    <property type="evidence" value="ECO:0007669"/>
    <property type="project" value="UniProtKB-KW"/>
</dbReference>
<evidence type="ECO:0000256" key="17">
    <source>
        <dbReference type="ARBA" id="ARBA00049108"/>
    </source>
</evidence>
<sequence>MADGTFAGRTALVTGAGTGIGRAVSLRLLALGATVVGVGRRAEPLAETAALAGTDRFRHTSLNIRDREAADAFVAGLGGLDLLVNNAGGQFVAPATEISRRGFDAVVDLNLTAQAALVRAAYPGLAARRGRVVTLSLSAPERGIAGITHSAAARAGMAALTASLARRWRADGISLFCLAPGTVLTDGVGDELPAEVLARIVATTPLGRDTTLAEVAEWVAALGSGVADAVSGTLFEVDGGSGLVSAASLMGQEDR</sequence>
<keyword evidence="3" id="KW-0444">Lipid biosynthesis</keyword>
<evidence type="ECO:0000256" key="3">
    <source>
        <dbReference type="ARBA" id="ARBA00022516"/>
    </source>
</evidence>
<comment type="catalytic activity">
    <reaction evidence="18">
        <text>a (2E)-enoyl-CoA + NADPH + H(+) = a 2,3-saturated acyl-CoA + NADP(+)</text>
        <dbReference type="Rhea" id="RHEA:33763"/>
        <dbReference type="ChEBI" id="CHEBI:15378"/>
        <dbReference type="ChEBI" id="CHEBI:57783"/>
        <dbReference type="ChEBI" id="CHEBI:58349"/>
        <dbReference type="ChEBI" id="CHEBI:58856"/>
        <dbReference type="ChEBI" id="CHEBI:65111"/>
        <dbReference type="EC" id="1.3.1.38"/>
    </reaction>
    <physiologicalReaction direction="left-to-right" evidence="18">
        <dbReference type="Rhea" id="RHEA:33764"/>
    </physiologicalReaction>
</comment>
<proteinExistence type="predicted"/>
<keyword evidence="4" id="KW-0597">Phosphoprotein</keyword>
<evidence type="ECO:0000256" key="6">
    <source>
        <dbReference type="ARBA" id="ARBA00022857"/>
    </source>
</evidence>
<evidence type="ECO:0000256" key="8">
    <source>
        <dbReference type="ARBA" id="ARBA00023098"/>
    </source>
</evidence>
<evidence type="ECO:0000256" key="9">
    <source>
        <dbReference type="ARBA" id="ARBA00023140"/>
    </source>
</evidence>
<evidence type="ECO:0000256" key="15">
    <source>
        <dbReference type="ARBA" id="ARBA00047570"/>
    </source>
</evidence>
<keyword evidence="5" id="KW-0276">Fatty acid metabolism</keyword>
<dbReference type="Pfam" id="PF13561">
    <property type="entry name" value="adh_short_C2"/>
    <property type="match status" value="1"/>
</dbReference>
<evidence type="ECO:0000256" key="18">
    <source>
        <dbReference type="ARBA" id="ARBA00049251"/>
    </source>
</evidence>
<keyword evidence="6" id="KW-0521">NADP</keyword>
<protein>
    <recommendedName>
        <fullName evidence="14">Peroxisomal trans-2-enoyl-CoA reductase</fullName>
        <ecNumber evidence="13">1.3.1.38</ecNumber>
    </recommendedName>
</protein>
<comment type="subcellular location">
    <subcellularLocation>
        <location evidence="1">Peroxisome</location>
    </subcellularLocation>
</comment>
<accession>A0A7Z0WUR0</accession>
<evidence type="ECO:0000313" key="22">
    <source>
        <dbReference type="Proteomes" id="UP000185696"/>
    </source>
</evidence>
<dbReference type="InterPro" id="IPR052388">
    <property type="entry name" value="Peroxisomal_t2-enoyl-CoA_red"/>
</dbReference>
<dbReference type="InterPro" id="IPR036291">
    <property type="entry name" value="NAD(P)-bd_dom_sf"/>
</dbReference>
<dbReference type="SUPFAM" id="SSF51735">
    <property type="entry name" value="NAD(P)-binding Rossmann-fold domains"/>
    <property type="match status" value="1"/>
</dbReference>
<evidence type="ECO:0000256" key="5">
    <source>
        <dbReference type="ARBA" id="ARBA00022832"/>
    </source>
</evidence>
<evidence type="ECO:0000256" key="19">
    <source>
        <dbReference type="ARBA" id="ARBA00049386"/>
    </source>
</evidence>
<evidence type="ECO:0000256" key="4">
    <source>
        <dbReference type="ARBA" id="ARBA00022553"/>
    </source>
</evidence>
<dbReference type="PRINTS" id="PR00081">
    <property type="entry name" value="GDHRDH"/>
</dbReference>
<evidence type="ECO:0000256" key="11">
    <source>
        <dbReference type="ARBA" id="ARBA00037124"/>
    </source>
</evidence>
<keyword evidence="10" id="KW-0275">Fatty acid biosynthesis</keyword>
<dbReference type="OrthoDB" id="9804774at2"/>
<evidence type="ECO:0000256" key="14">
    <source>
        <dbReference type="ARBA" id="ARBA00041063"/>
    </source>
</evidence>
<dbReference type="PANTHER" id="PTHR24317:SF7">
    <property type="entry name" value="PEROXISOMAL TRANS-2-ENOYL-COA REDUCTASE"/>
    <property type="match status" value="1"/>
</dbReference>
<dbReference type="Gene3D" id="3.40.50.720">
    <property type="entry name" value="NAD(P)-binding Rossmann-like Domain"/>
    <property type="match status" value="1"/>
</dbReference>
<dbReference type="PANTHER" id="PTHR24317">
    <property type="entry name" value="PEROXISOMAL TRANS-2-ENOYL-COA REDUCTASE"/>
    <property type="match status" value="1"/>
</dbReference>
<evidence type="ECO:0000256" key="12">
    <source>
        <dbReference type="ARBA" id="ARBA00038622"/>
    </source>
</evidence>
<comment type="caution">
    <text evidence="21">The sequence shown here is derived from an EMBL/GenBank/DDBJ whole genome shotgun (WGS) entry which is preliminary data.</text>
</comment>
<evidence type="ECO:0000256" key="10">
    <source>
        <dbReference type="ARBA" id="ARBA00023160"/>
    </source>
</evidence>
<dbReference type="GO" id="GO:0019166">
    <property type="term" value="F:trans-2-enoyl-CoA reductase (NADPH) activity"/>
    <property type="evidence" value="ECO:0007669"/>
    <property type="project" value="UniProtKB-EC"/>
</dbReference>
<dbReference type="Proteomes" id="UP000185696">
    <property type="component" value="Unassembled WGS sequence"/>
</dbReference>